<evidence type="ECO:0000259" key="1">
    <source>
        <dbReference type="Pfam" id="PF09588"/>
    </source>
</evidence>
<proteinExistence type="predicted"/>
<comment type="caution">
    <text evidence="2">The sequence shown here is derived from an EMBL/GenBank/DDBJ whole genome shotgun (WGS) entry which is preliminary data.</text>
</comment>
<dbReference type="InterPro" id="IPR011604">
    <property type="entry name" value="PDDEXK-like_dom_sf"/>
</dbReference>
<dbReference type="Pfam" id="PF09588">
    <property type="entry name" value="YqaJ"/>
    <property type="match status" value="1"/>
</dbReference>
<dbReference type="SUPFAM" id="SSF52980">
    <property type="entry name" value="Restriction endonuclease-like"/>
    <property type="match status" value="1"/>
</dbReference>
<organism evidence="2 3">
    <name type="scientific">Bacteroides xylanisolvens</name>
    <dbReference type="NCBI Taxonomy" id="371601"/>
    <lineage>
        <taxon>Bacteria</taxon>
        <taxon>Pseudomonadati</taxon>
        <taxon>Bacteroidota</taxon>
        <taxon>Bacteroidia</taxon>
        <taxon>Bacteroidales</taxon>
        <taxon>Bacteroidaceae</taxon>
        <taxon>Bacteroides</taxon>
    </lineage>
</organism>
<feature type="domain" description="YqaJ viral recombinase" evidence="1">
    <location>
        <begin position="10"/>
        <end position="155"/>
    </location>
</feature>
<evidence type="ECO:0000313" key="3">
    <source>
        <dbReference type="Proteomes" id="UP000284417"/>
    </source>
</evidence>
<evidence type="ECO:0000313" key="2">
    <source>
        <dbReference type="EMBL" id="RHL01035.1"/>
    </source>
</evidence>
<sequence length="271" mass="31235">MKSSEQKEIEWKEKRRGKITASTLPDLMKAGKGCPFGKGALDAMYLVRYERRTGTMRENGSNKAFDWGHENEPLAVEWVRSQLMNEIKSCTTDFKDIVFNEPFEGFGDSPDFYVYGFDGKVIALGEIKCPMSQGKIESLQFGNTIDEKDEYYWQFLGHFLGRPDVDKLYYVIYDGYVNDGRILEMNRADHVENIKKLYDLIRLASEMIDESIRSGLDLLDCVDKAKEVLKLKMQIEALKPEAKNSVPVKNQIYKIRKELKKLITNKIKKAA</sequence>
<dbReference type="EMBL" id="QROC01000003">
    <property type="protein sequence ID" value="RHL01035.1"/>
    <property type="molecule type" value="Genomic_DNA"/>
</dbReference>
<accession>A0A415I068</accession>
<dbReference type="AlphaFoldDB" id="A0A415I068"/>
<dbReference type="Proteomes" id="UP000284417">
    <property type="component" value="Unassembled WGS sequence"/>
</dbReference>
<reference evidence="2 3" key="1">
    <citation type="submission" date="2018-08" db="EMBL/GenBank/DDBJ databases">
        <title>A genome reference for cultivated species of the human gut microbiota.</title>
        <authorList>
            <person name="Zou Y."/>
            <person name="Xue W."/>
            <person name="Luo G."/>
        </authorList>
    </citation>
    <scope>NUCLEOTIDE SEQUENCE [LARGE SCALE GENOMIC DNA]</scope>
    <source>
        <strain evidence="2 3">AF39-6AC</strain>
    </source>
</reference>
<gene>
    <name evidence="2" type="ORF">DW042_02930</name>
</gene>
<dbReference type="RefSeq" id="WP_118407280.1">
    <property type="nucleotide sequence ID" value="NZ_QROC01000003.1"/>
</dbReference>
<dbReference type="InterPro" id="IPR019080">
    <property type="entry name" value="YqaJ_viral_recombinase"/>
</dbReference>
<dbReference type="Gene3D" id="3.90.320.10">
    <property type="match status" value="1"/>
</dbReference>
<name>A0A415I068_9BACE</name>
<protein>
    <recommendedName>
        <fullName evidence="1">YqaJ viral recombinase domain-containing protein</fullName>
    </recommendedName>
</protein>
<dbReference type="InterPro" id="IPR011335">
    <property type="entry name" value="Restrct_endonuc-II-like"/>
</dbReference>